<keyword evidence="2" id="KW-1133">Transmembrane helix</keyword>
<organism evidence="3 4">
    <name type="scientific">Microseira wollei NIES-4236</name>
    <dbReference type="NCBI Taxonomy" id="2530354"/>
    <lineage>
        <taxon>Bacteria</taxon>
        <taxon>Bacillati</taxon>
        <taxon>Cyanobacteriota</taxon>
        <taxon>Cyanophyceae</taxon>
        <taxon>Oscillatoriophycideae</taxon>
        <taxon>Aerosakkonematales</taxon>
        <taxon>Aerosakkonemataceae</taxon>
        <taxon>Microseira</taxon>
    </lineage>
</organism>
<feature type="coiled-coil region" evidence="1">
    <location>
        <begin position="42"/>
        <end position="77"/>
    </location>
</feature>
<evidence type="ECO:0000313" key="4">
    <source>
        <dbReference type="Proteomes" id="UP001050975"/>
    </source>
</evidence>
<name>A0AAV3XE12_9CYAN</name>
<dbReference type="AlphaFoldDB" id="A0AAV3XE12"/>
<protein>
    <submittedName>
        <fullName evidence="3">WD-40 repeat protein</fullName>
    </submittedName>
</protein>
<reference evidence="3" key="1">
    <citation type="submission" date="2019-10" db="EMBL/GenBank/DDBJ databases">
        <title>Draft genome sequece of Microseira wollei NIES-4236.</title>
        <authorList>
            <person name="Yamaguchi H."/>
            <person name="Suzuki S."/>
            <person name="Kawachi M."/>
        </authorList>
    </citation>
    <scope>NUCLEOTIDE SEQUENCE</scope>
    <source>
        <strain evidence="3">NIES-4236</strain>
    </source>
</reference>
<keyword evidence="2" id="KW-0812">Transmembrane</keyword>
<dbReference type="EMBL" id="BLAY01000043">
    <property type="protein sequence ID" value="GET38350.1"/>
    <property type="molecule type" value="Genomic_DNA"/>
</dbReference>
<proteinExistence type="predicted"/>
<evidence type="ECO:0000313" key="3">
    <source>
        <dbReference type="EMBL" id="GET38350.1"/>
    </source>
</evidence>
<accession>A0AAV3XE12</accession>
<dbReference type="Proteomes" id="UP001050975">
    <property type="component" value="Unassembled WGS sequence"/>
</dbReference>
<evidence type="ECO:0000256" key="1">
    <source>
        <dbReference type="SAM" id="Coils"/>
    </source>
</evidence>
<comment type="caution">
    <text evidence="3">The sequence shown here is derived from an EMBL/GenBank/DDBJ whole genome shotgun (WGS) entry which is preliminary data.</text>
</comment>
<gene>
    <name evidence="3" type="ORF">MiSe_31060</name>
</gene>
<keyword evidence="2" id="KW-0472">Membrane</keyword>
<keyword evidence="1" id="KW-0175">Coiled coil</keyword>
<feature type="transmembrane region" description="Helical" evidence="2">
    <location>
        <begin position="84"/>
        <end position="107"/>
    </location>
</feature>
<sequence length="179" mass="19753">MLLWGSEFAIAQKWWQTALAENKQPAPTALQQTFIEESHKAIVAAEAAEKQRQAELLRLQEEKTKEAEARLAEQKKSARLQQRFLVVATVLGALSLLGCVVSSFMYIRATQSKHQAKEATAEALAKSSVALFADNKKLDALLEALRAKQALQDIKGVFSKESSIFQRLTVLSSLAEAIV</sequence>
<evidence type="ECO:0000256" key="2">
    <source>
        <dbReference type="SAM" id="Phobius"/>
    </source>
</evidence>
<keyword evidence="4" id="KW-1185">Reference proteome</keyword>